<gene>
    <name evidence="1" type="ORF">N479_23245</name>
</gene>
<name>A0A0F6A4P3_9GAMM</name>
<reference evidence="1 2" key="1">
    <citation type="journal article" date="2015" name="BMC Genomics">
        <title>Genome mining reveals unlocked bioactive potential of marine Gram-negative bacteria.</title>
        <authorList>
            <person name="Machado H."/>
            <person name="Sonnenschein E.C."/>
            <person name="Melchiorsen J."/>
            <person name="Gram L."/>
        </authorList>
    </citation>
    <scope>NUCLEOTIDE SEQUENCE [LARGE SCALE GENOMIC DNA]</scope>
    <source>
        <strain evidence="1 2">S4054</strain>
    </source>
</reference>
<evidence type="ECO:0000313" key="1">
    <source>
        <dbReference type="EMBL" id="KKE81200.1"/>
    </source>
</evidence>
<dbReference type="EMBL" id="AUXW01000191">
    <property type="protein sequence ID" value="KKE81200.1"/>
    <property type="molecule type" value="Genomic_DNA"/>
</dbReference>
<dbReference type="PATRIC" id="fig|1129367.4.peg.4959"/>
<comment type="caution">
    <text evidence="1">The sequence shown here is derived from an EMBL/GenBank/DDBJ whole genome shotgun (WGS) entry which is preliminary data.</text>
</comment>
<evidence type="ECO:0000313" key="2">
    <source>
        <dbReference type="Proteomes" id="UP000033434"/>
    </source>
</evidence>
<sequence>MFFFERDKQGEVVALKTQPNERARNKESYQGTFFKQSSCII</sequence>
<proteinExistence type="predicted"/>
<dbReference type="Proteomes" id="UP000033434">
    <property type="component" value="Unassembled WGS sequence"/>
</dbReference>
<accession>A0A0F6A4P3</accession>
<dbReference type="AlphaFoldDB" id="A0A0F6A4P3"/>
<organism evidence="1 2">
    <name type="scientific">Pseudoalteromonas luteoviolacea S4054</name>
    <dbReference type="NCBI Taxonomy" id="1129367"/>
    <lineage>
        <taxon>Bacteria</taxon>
        <taxon>Pseudomonadati</taxon>
        <taxon>Pseudomonadota</taxon>
        <taxon>Gammaproteobacteria</taxon>
        <taxon>Alteromonadales</taxon>
        <taxon>Pseudoalteromonadaceae</taxon>
        <taxon>Pseudoalteromonas</taxon>
    </lineage>
</organism>
<protein>
    <submittedName>
        <fullName evidence="1">Uncharacterized protein</fullName>
    </submittedName>
</protein>